<keyword evidence="1 7" id="KW-0732">Signal</keyword>
<evidence type="ECO:0000256" key="7">
    <source>
        <dbReference type="HAMAP-Rule" id="MF_01183"/>
    </source>
</evidence>
<evidence type="ECO:0000313" key="9">
    <source>
        <dbReference type="EMBL" id="BAU56508.1"/>
    </source>
</evidence>
<dbReference type="RefSeq" id="WP_096406459.1">
    <property type="nucleotide sequence ID" value="NZ_AP017372.2"/>
</dbReference>
<dbReference type="GO" id="GO:0003755">
    <property type="term" value="F:peptidyl-prolyl cis-trans isomerase activity"/>
    <property type="evidence" value="ECO:0007669"/>
    <property type="project" value="UniProtKB-UniRule"/>
</dbReference>
<dbReference type="GO" id="GO:0051082">
    <property type="term" value="F:unfolded protein binding"/>
    <property type="evidence" value="ECO:0007669"/>
    <property type="project" value="UniProtKB-UniRule"/>
</dbReference>
<protein>
    <recommendedName>
        <fullName evidence="7">Chaperone SurA</fullName>
    </recommendedName>
    <alternativeName>
        <fullName evidence="7">Peptidyl-prolyl cis-trans isomerase SurA</fullName>
        <shortName evidence="7">PPIase SurA</shortName>
        <ecNumber evidence="7">5.2.1.8</ecNumber>
    </alternativeName>
    <alternativeName>
        <fullName evidence="7">Rotamase SurA</fullName>
    </alternativeName>
</protein>
<dbReference type="PANTHER" id="PTHR47637">
    <property type="entry name" value="CHAPERONE SURA"/>
    <property type="match status" value="1"/>
</dbReference>
<dbReference type="GO" id="GO:0030288">
    <property type="term" value="C:outer membrane-bounded periplasmic space"/>
    <property type="evidence" value="ECO:0007669"/>
    <property type="project" value="InterPro"/>
</dbReference>
<feature type="domain" description="PpiC" evidence="8">
    <location>
        <begin position="280"/>
        <end position="379"/>
    </location>
</feature>
<evidence type="ECO:0000256" key="2">
    <source>
        <dbReference type="ARBA" id="ARBA00022737"/>
    </source>
</evidence>
<comment type="catalytic activity">
    <reaction evidence="7">
        <text>[protein]-peptidylproline (omega=180) = [protein]-peptidylproline (omega=0)</text>
        <dbReference type="Rhea" id="RHEA:16237"/>
        <dbReference type="Rhea" id="RHEA-COMP:10747"/>
        <dbReference type="Rhea" id="RHEA-COMP:10748"/>
        <dbReference type="ChEBI" id="CHEBI:83833"/>
        <dbReference type="ChEBI" id="CHEBI:83834"/>
        <dbReference type="EC" id="5.2.1.8"/>
    </reaction>
</comment>
<dbReference type="InterPro" id="IPR000297">
    <property type="entry name" value="PPIase_PpiC"/>
</dbReference>
<dbReference type="HAMAP" id="MF_01183">
    <property type="entry name" value="Chaperone_SurA"/>
    <property type="match status" value="1"/>
</dbReference>
<proteinExistence type="inferred from homology"/>
<dbReference type="AlphaFoldDB" id="A0A0X8X7Q2"/>
<dbReference type="EMBL" id="AP017372">
    <property type="protein sequence ID" value="BAU56508.1"/>
    <property type="molecule type" value="Genomic_DNA"/>
</dbReference>
<dbReference type="EC" id="5.2.1.8" evidence="7"/>
<dbReference type="Gene3D" id="3.10.50.40">
    <property type="match status" value="2"/>
</dbReference>
<dbReference type="KEGG" id="hhk:HH1059_24350"/>
<organism evidence="9 10">
    <name type="scientific">Halorhodospira halochloris</name>
    <name type="common">Ectothiorhodospira halochloris</name>
    <dbReference type="NCBI Taxonomy" id="1052"/>
    <lineage>
        <taxon>Bacteria</taxon>
        <taxon>Pseudomonadati</taxon>
        <taxon>Pseudomonadota</taxon>
        <taxon>Gammaproteobacteria</taxon>
        <taxon>Chromatiales</taxon>
        <taxon>Ectothiorhodospiraceae</taxon>
        <taxon>Halorhodospira</taxon>
    </lineage>
</organism>
<dbReference type="PANTHER" id="PTHR47637:SF1">
    <property type="entry name" value="CHAPERONE SURA"/>
    <property type="match status" value="1"/>
</dbReference>
<comment type="function">
    <text evidence="7">Chaperone involved in the correct folding and assembly of outer membrane proteins. Recognizes specific patterns of aromatic residues and the orientation of their side chains, which are found more frequently in integral outer membrane proteins. May act in both early periplasmic and late outer membrane-associated steps of protein maturation.</text>
</comment>
<reference evidence="9" key="1">
    <citation type="submission" date="2016-02" db="EMBL/GenBank/DDBJ databases">
        <title>Halorhodospira halochloris DSM-1059 complete genome, version 2.</title>
        <authorList>
            <person name="Tsukatani Y."/>
        </authorList>
    </citation>
    <scope>NUCLEOTIDE SEQUENCE</scope>
    <source>
        <strain evidence="9">DSM 1059</strain>
    </source>
</reference>
<comment type="subcellular location">
    <subcellularLocation>
        <location evidence="7">Periplasm</location>
    </subcellularLocation>
    <text evidence="7">Is capable of associating with the outer membrane.</text>
</comment>
<evidence type="ECO:0000259" key="8">
    <source>
        <dbReference type="PROSITE" id="PS50198"/>
    </source>
</evidence>
<dbReference type="PROSITE" id="PS50198">
    <property type="entry name" value="PPIC_PPIASE_2"/>
    <property type="match status" value="2"/>
</dbReference>
<dbReference type="InterPro" id="IPR015391">
    <property type="entry name" value="SurA_N"/>
</dbReference>
<comment type="domain">
    <text evidence="7">The PPIase activity resides only in the second parvulin domain. The N-terminal region and the C-terminal tail are necessary and sufficient for the chaperone activity of SurA. The PPIase activity is dispensable for SurA to function as a chaperone. The N-terminal region and the C-terminal tail are also required for porin recognition.</text>
</comment>
<dbReference type="InterPro" id="IPR023058">
    <property type="entry name" value="PPIase_PpiC_CS"/>
</dbReference>
<evidence type="ECO:0000256" key="1">
    <source>
        <dbReference type="ARBA" id="ARBA00022729"/>
    </source>
</evidence>
<dbReference type="Proteomes" id="UP000218890">
    <property type="component" value="Chromosome"/>
</dbReference>
<evidence type="ECO:0000256" key="6">
    <source>
        <dbReference type="ARBA" id="ARBA00023235"/>
    </source>
</evidence>
<keyword evidence="4 7" id="KW-0697">Rotamase</keyword>
<dbReference type="SUPFAM" id="SSF109998">
    <property type="entry name" value="Triger factor/SurA peptide-binding domain-like"/>
    <property type="match status" value="1"/>
</dbReference>
<dbReference type="GO" id="GO:0043165">
    <property type="term" value="P:Gram-negative-bacterium-type cell outer membrane assembly"/>
    <property type="evidence" value="ECO:0007669"/>
    <property type="project" value="InterPro"/>
</dbReference>
<dbReference type="GO" id="GO:0006457">
    <property type="term" value="P:protein folding"/>
    <property type="evidence" value="ECO:0007669"/>
    <property type="project" value="UniProtKB-UniRule"/>
</dbReference>
<dbReference type="GO" id="GO:0050821">
    <property type="term" value="P:protein stabilization"/>
    <property type="evidence" value="ECO:0007669"/>
    <property type="project" value="InterPro"/>
</dbReference>
<keyword evidence="3 7" id="KW-0574">Periplasm</keyword>
<evidence type="ECO:0000256" key="5">
    <source>
        <dbReference type="ARBA" id="ARBA00023186"/>
    </source>
</evidence>
<keyword evidence="10" id="KW-1185">Reference proteome</keyword>
<dbReference type="PROSITE" id="PS01096">
    <property type="entry name" value="PPIC_PPIASE_1"/>
    <property type="match status" value="1"/>
</dbReference>
<dbReference type="InterPro" id="IPR050280">
    <property type="entry name" value="OMP_Chaperone_SurA"/>
</dbReference>
<dbReference type="InterPro" id="IPR046357">
    <property type="entry name" value="PPIase_dom_sf"/>
</dbReference>
<name>A0A0X8X7Q2_HALHR</name>
<keyword evidence="5 7" id="KW-0143">Chaperone</keyword>
<evidence type="ECO:0000256" key="4">
    <source>
        <dbReference type="ARBA" id="ARBA00023110"/>
    </source>
</evidence>
<dbReference type="GO" id="GO:0042277">
    <property type="term" value="F:peptide binding"/>
    <property type="evidence" value="ECO:0007669"/>
    <property type="project" value="InterPro"/>
</dbReference>
<dbReference type="Gene3D" id="1.10.4030.10">
    <property type="entry name" value="Porin chaperone SurA, peptide-binding domain"/>
    <property type="match status" value="1"/>
</dbReference>
<dbReference type="Pfam" id="PF00639">
    <property type="entry name" value="Rotamase"/>
    <property type="match status" value="2"/>
</dbReference>
<dbReference type="InterPro" id="IPR023034">
    <property type="entry name" value="PPIase_SurA"/>
</dbReference>
<dbReference type="InterPro" id="IPR027304">
    <property type="entry name" value="Trigger_fact/SurA_dom_sf"/>
</dbReference>
<sequence length="427" mass="48248">MQRLTVITVLIALLTATGVLASERLDRIVAVADQEIVLASELEREVQGIQSQLMQQGQPLPDLDQLRRQVLERLVMQRLQLAHAQRAGVRIDDATLDAAMQRIAAQNNMTLTQLRSAVAQQGMDFAEFRSGLRDEIAISQLHQAIVQQEVDVSPREIEDAVEAAAAQDNIEYLVAHIRVGTPEGASPEQLQSAEERAKQLREQALEEDTDFQSLAETFSDAASAEDGGVLSWRLPGQLPGSIAEPATELETGEISQVIQAADGFHIVKLLDKRREDAQIVEETKSRHILLQTDEGVTDDDVRQRLESFLERIEEGESFEYLARMYSEDPGSEADGGNIGWTSPGQLVPEFQEQLDKLEPGETSEPFQTQYGWHIVRVEERRERDVTDEQRREQIAQQIFERKSQEALEQWQRQLREESYVDYRLESP</sequence>
<evidence type="ECO:0000256" key="3">
    <source>
        <dbReference type="ARBA" id="ARBA00022764"/>
    </source>
</evidence>
<keyword evidence="2 7" id="KW-0677">Repeat</keyword>
<dbReference type="SUPFAM" id="SSF54534">
    <property type="entry name" value="FKBP-like"/>
    <property type="match status" value="2"/>
</dbReference>
<evidence type="ECO:0000313" key="10">
    <source>
        <dbReference type="Proteomes" id="UP000218890"/>
    </source>
</evidence>
<accession>A0A0X8X7Q2</accession>
<gene>
    <name evidence="7 9" type="primary">surA</name>
    <name evidence="9" type="ORF">HH1059_24350</name>
</gene>
<dbReference type="Pfam" id="PF09312">
    <property type="entry name" value="SurA_N"/>
    <property type="match status" value="1"/>
</dbReference>
<dbReference type="OrthoDB" id="14196at2"/>
<keyword evidence="6 7" id="KW-0413">Isomerase</keyword>
<feature type="domain" description="PpiC" evidence="8">
    <location>
        <begin position="169"/>
        <end position="271"/>
    </location>
</feature>